<keyword evidence="3" id="KW-1185">Reference proteome</keyword>
<dbReference type="RefSeq" id="WP_151115539.1">
    <property type="nucleotide sequence ID" value="NZ_CP042582.1"/>
</dbReference>
<protein>
    <submittedName>
        <fullName evidence="2">Uncharacterized protein</fullName>
    </submittedName>
</protein>
<dbReference type="KEGG" id="hadh:FRZ61_11100"/>
<keyword evidence="1" id="KW-1133">Transmembrane helix</keyword>
<dbReference type="Proteomes" id="UP000325797">
    <property type="component" value="Chromosome"/>
</dbReference>
<evidence type="ECO:0000313" key="2">
    <source>
        <dbReference type="EMBL" id="QEX21188.1"/>
    </source>
</evidence>
<feature type="transmembrane region" description="Helical" evidence="1">
    <location>
        <begin position="57"/>
        <end position="79"/>
    </location>
</feature>
<dbReference type="AlphaFoldDB" id="A0A5J6MU73"/>
<dbReference type="EMBL" id="CP042582">
    <property type="protein sequence ID" value="QEX21188.1"/>
    <property type="molecule type" value="Genomic_DNA"/>
</dbReference>
<keyword evidence="1" id="KW-0812">Transmembrane</keyword>
<keyword evidence="1" id="KW-0472">Membrane</keyword>
<sequence length="157" mass="16460">MTGSPTRPPPSTEAALAATTAALLDQGRIPDRLSQLLTVGAVLLLLFLGPLTGHDGMTTAVLLLALSVLLGLIELYFAFRVGFDAALFRALAAGTALPNLPALDASLLRLGLRPAAATPRPLEDRIDGARKLLRRQVWCLVLQLAAMIAAAGFLALE</sequence>
<name>A0A5J6MU73_9PROT</name>
<feature type="transmembrane region" description="Helical" evidence="1">
    <location>
        <begin position="33"/>
        <end position="51"/>
    </location>
</feature>
<dbReference type="OrthoDB" id="8447236at2"/>
<gene>
    <name evidence="2" type="ORF">FRZ61_11100</name>
</gene>
<evidence type="ECO:0000256" key="1">
    <source>
        <dbReference type="SAM" id="Phobius"/>
    </source>
</evidence>
<organism evidence="2 3">
    <name type="scientific">Hypericibacter adhaerens</name>
    <dbReference type="NCBI Taxonomy" id="2602016"/>
    <lineage>
        <taxon>Bacteria</taxon>
        <taxon>Pseudomonadati</taxon>
        <taxon>Pseudomonadota</taxon>
        <taxon>Alphaproteobacteria</taxon>
        <taxon>Rhodospirillales</taxon>
        <taxon>Dongiaceae</taxon>
        <taxon>Hypericibacter</taxon>
    </lineage>
</organism>
<accession>A0A5J6MU73</accession>
<evidence type="ECO:0000313" key="3">
    <source>
        <dbReference type="Proteomes" id="UP000325797"/>
    </source>
</evidence>
<reference evidence="2 3" key="1">
    <citation type="submission" date="2019-08" db="EMBL/GenBank/DDBJ databases">
        <title>Hyperibacter terrae gen. nov., sp. nov. and Hyperibacter viscosus sp. nov., two new members in the family Rhodospirillaceae isolated from the rhizosphere of Hypericum perforatum.</title>
        <authorList>
            <person name="Noviana Z."/>
        </authorList>
    </citation>
    <scope>NUCLEOTIDE SEQUENCE [LARGE SCALE GENOMIC DNA]</scope>
    <source>
        <strain evidence="2 3">R5959</strain>
    </source>
</reference>
<proteinExistence type="predicted"/>
<feature type="transmembrane region" description="Helical" evidence="1">
    <location>
        <begin position="137"/>
        <end position="156"/>
    </location>
</feature>